<name>A0A447JI87_SALET</name>
<accession>A0A447JI87</accession>
<dbReference type="Proteomes" id="UP000281393">
    <property type="component" value="Chromosome"/>
</dbReference>
<reference evidence="1 2" key="1">
    <citation type="submission" date="2018-12" db="EMBL/GenBank/DDBJ databases">
        <authorList>
            <consortium name="Pathogen Informatics"/>
        </authorList>
    </citation>
    <scope>NUCLEOTIDE SEQUENCE [LARGE SCALE GENOMIC DNA]</scope>
    <source>
        <strain evidence="1 2">NCTC7102</strain>
    </source>
</reference>
<proteinExistence type="predicted"/>
<dbReference type="AlphaFoldDB" id="A0A447JI87"/>
<protein>
    <submittedName>
        <fullName evidence="1">Uncharacterized protein</fullName>
    </submittedName>
</protein>
<sequence>MDFAKIRLNRQQVITTHAIRSRIISTGVDPVQVIKIFYFWRFHRSNISNQKTPLPAQG</sequence>
<evidence type="ECO:0000313" key="2">
    <source>
        <dbReference type="Proteomes" id="UP000281393"/>
    </source>
</evidence>
<organism evidence="1 2">
    <name type="scientific">Salmonella enterica subsp. enterica serovar Daytona</name>
    <dbReference type="NCBI Taxonomy" id="1962639"/>
    <lineage>
        <taxon>Bacteria</taxon>
        <taxon>Pseudomonadati</taxon>
        <taxon>Pseudomonadota</taxon>
        <taxon>Gammaproteobacteria</taxon>
        <taxon>Enterobacterales</taxon>
        <taxon>Enterobacteriaceae</taxon>
        <taxon>Salmonella</taxon>
    </lineage>
</organism>
<evidence type="ECO:0000313" key="1">
    <source>
        <dbReference type="EMBL" id="VDY42087.1"/>
    </source>
</evidence>
<dbReference type="EMBL" id="LR133909">
    <property type="protein sequence ID" value="VDY42087.1"/>
    <property type="molecule type" value="Genomic_DNA"/>
</dbReference>
<gene>
    <name evidence="1" type="ORF">NCTC7102_03064</name>
</gene>